<sequence>MPSSPVEQQAAVAAPLTTAAAAIAPVAPGTSTAPRETDARTALLRRVRAATGWPWASLELAEQLLPTSLGALAAERGTAVHLPDAAAAPETAGSPWVDGRIARTRALAAVPVTRPGGGLLAVIVARDEVPHPPSREREEALADLALLAASSVTADRQSRALSGLAAAVAAADQRVALAQAGLADRHDLLEAVLDTADVGVVALDAAGRVSVLSPLVRTWAGLPEDLDAPGAARAATTALCADPPGTVLSAVRGPLLGTLAAGGEAETELVFTSADGAAVTCVCRTRALTTGSGERSGVVASLTDVSAERAVRAELERSNAELEAFAGIAAHDLRSPLTVVDGYLEVLEDDAADRADARAVGWATTARRSAGRMASLLQGLLAYATAGAPSGAPQREVPLRPLLEAVLADLTVPEGAVVALPTTSPVLVGDPVQLHQLLTNLVGNALKFTRPGEPAVVTCAVEELPGAWELQVADQGPGVPTDQRAAVFRAFERGAHRTGTAPATGAAVAGHGLGLATAQRIVTRHGGRIALDETPGGGLTVRVRLPRQ</sequence>
<dbReference type="SMART" id="SM00388">
    <property type="entry name" value="HisKA"/>
    <property type="match status" value="1"/>
</dbReference>
<dbReference type="SUPFAM" id="SSF55781">
    <property type="entry name" value="GAF domain-like"/>
    <property type="match status" value="1"/>
</dbReference>
<dbReference type="InterPro" id="IPR003594">
    <property type="entry name" value="HATPase_dom"/>
</dbReference>
<keyword evidence="6" id="KW-0418">Kinase</keyword>
<dbReference type="InterPro" id="IPR036097">
    <property type="entry name" value="HisK_dim/P_sf"/>
</dbReference>
<dbReference type="AlphaFoldDB" id="A0A5C8ZGX9"/>
<dbReference type="Gene3D" id="1.10.287.130">
    <property type="match status" value="1"/>
</dbReference>
<comment type="caution">
    <text evidence="11">The sequence shown here is derived from an EMBL/GenBank/DDBJ whole genome shotgun (WGS) entry which is preliminary data.</text>
</comment>
<dbReference type="Gene3D" id="3.30.450.40">
    <property type="match status" value="1"/>
</dbReference>
<dbReference type="SUPFAM" id="SSF55785">
    <property type="entry name" value="PYP-like sensor domain (PAS domain)"/>
    <property type="match status" value="1"/>
</dbReference>
<dbReference type="InterPro" id="IPR035965">
    <property type="entry name" value="PAS-like_dom_sf"/>
</dbReference>
<dbReference type="GO" id="GO:0030295">
    <property type="term" value="F:protein kinase activator activity"/>
    <property type="evidence" value="ECO:0007669"/>
    <property type="project" value="TreeGrafter"/>
</dbReference>
<evidence type="ECO:0000256" key="3">
    <source>
        <dbReference type="ARBA" id="ARBA00012438"/>
    </source>
</evidence>
<dbReference type="SMART" id="SM00387">
    <property type="entry name" value="HATPase_c"/>
    <property type="match status" value="1"/>
</dbReference>
<evidence type="ECO:0000313" key="12">
    <source>
        <dbReference type="Proteomes" id="UP000321234"/>
    </source>
</evidence>
<dbReference type="Pfam" id="PF00512">
    <property type="entry name" value="HisKA"/>
    <property type="match status" value="1"/>
</dbReference>
<dbReference type="InterPro" id="IPR029016">
    <property type="entry name" value="GAF-like_dom_sf"/>
</dbReference>
<dbReference type="Gene3D" id="3.30.565.10">
    <property type="entry name" value="Histidine kinase-like ATPase, C-terminal domain"/>
    <property type="match status" value="1"/>
</dbReference>
<evidence type="ECO:0000256" key="1">
    <source>
        <dbReference type="ARBA" id="ARBA00000085"/>
    </source>
</evidence>
<protein>
    <recommendedName>
        <fullName evidence="8">Sensor-like histidine kinase SenX3</fullName>
        <ecNumber evidence="3">2.7.13.3</ecNumber>
    </recommendedName>
</protein>
<dbReference type="RefSeq" id="WP_147926214.1">
    <property type="nucleotide sequence ID" value="NZ_VKAC01000005.1"/>
</dbReference>
<organism evidence="11 12">
    <name type="scientific">Quadrisphaera setariae</name>
    <dbReference type="NCBI Taxonomy" id="2593304"/>
    <lineage>
        <taxon>Bacteria</taxon>
        <taxon>Bacillati</taxon>
        <taxon>Actinomycetota</taxon>
        <taxon>Actinomycetes</taxon>
        <taxon>Kineosporiales</taxon>
        <taxon>Kineosporiaceae</taxon>
        <taxon>Quadrisphaera</taxon>
    </lineage>
</organism>
<dbReference type="InterPro" id="IPR050351">
    <property type="entry name" value="BphY/WalK/GraS-like"/>
</dbReference>
<feature type="domain" description="PAC" evidence="10">
    <location>
        <begin position="265"/>
        <end position="317"/>
    </location>
</feature>
<dbReference type="EMBL" id="VKAC01000005">
    <property type="protein sequence ID" value="TXR56421.1"/>
    <property type="molecule type" value="Genomic_DNA"/>
</dbReference>
<dbReference type="PROSITE" id="PS50113">
    <property type="entry name" value="PAC"/>
    <property type="match status" value="1"/>
</dbReference>
<dbReference type="GO" id="GO:0007234">
    <property type="term" value="P:osmosensory signaling via phosphorelay pathway"/>
    <property type="evidence" value="ECO:0007669"/>
    <property type="project" value="TreeGrafter"/>
</dbReference>
<evidence type="ECO:0000259" key="10">
    <source>
        <dbReference type="PROSITE" id="PS50113"/>
    </source>
</evidence>
<comment type="subcellular location">
    <subcellularLocation>
        <location evidence="2">Cell membrane</location>
    </subcellularLocation>
</comment>
<dbReference type="Gene3D" id="3.30.450.20">
    <property type="entry name" value="PAS domain"/>
    <property type="match status" value="1"/>
</dbReference>
<dbReference type="SUPFAM" id="SSF47384">
    <property type="entry name" value="Homodimeric domain of signal transducing histidine kinase"/>
    <property type="match status" value="1"/>
</dbReference>
<reference evidence="11 12" key="1">
    <citation type="submission" date="2019-07" db="EMBL/GenBank/DDBJ databases">
        <title>Quadrisphaera sp. strain DD2A genome sequencing and assembly.</title>
        <authorList>
            <person name="Kim I."/>
        </authorList>
    </citation>
    <scope>NUCLEOTIDE SEQUENCE [LARGE SCALE GENOMIC DNA]</scope>
    <source>
        <strain evidence="11 12">DD2A</strain>
    </source>
</reference>
<evidence type="ECO:0000313" key="11">
    <source>
        <dbReference type="EMBL" id="TXR56421.1"/>
    </source>
</evidence>
<keyword evidence="4" id="KW-0597">Phosphoprotein</keyword>
<dbReference type="InterPro" id="IPR003661">
    <property type="entry name" value="HisK_dim/P_dom"/>
</dbReference>
<dbReference type="GO" id="GO:0005886">
    <property type="term" value="C:plasma membrane"/>
    <property type="evidence" value="ECO:0007669"/>
    <property type="project" value="UniProtKB-SubCell"/>
</dbReference>
<feature type="domain" description="Histidine kinase" evidence="9">
    <location>
        <begin position="328"/>
        <end position="548"/>
    </location>
</feature>
<evidence type="ECO:0000256" key="2">
    <source>
        <dbReference type="ARBA" id="ARBA00004236"/>
    </source>
</evidence>
<dbReference type="EC" id="2.7.13.3" evidence="3"/>
<evidence type="ECO:0000256" key="8">
    <source>
        <dbReference type="ARBA" id="ARBA00039401"/>
    </source>
</evidence>
<dbReference type="Proteomes" id="UP000321234">
    <property type="component" value="Unassembled WGS sequence"/>
</dbReference>
<dbReference type="SUPFAM" id="SSF55874">
    <property type="entry name" value="ATPase domain of HSP90 chaperone/DNA topoisomerase II/histidine kinase"/>
    <property type="match status" value="1"/>
</dbReference>
<proteinExistence type="predicted"/>
<keyword evidence="12" id="KW-1185">Reference proteome</keyword>
<dbReference type="InterPro" id="IPR004358">
    <property type="entry name" value="Sig_transdc_His_kin-like_C"/>
</dbReference>
<dbReference type="GO" id="GO:0000156">
    <property type="term" value="F:phosphorelay response regulator activity"/>
    <property type="evidence" value="ECO:0007669"/>
    <property type="project" value="TreeGrafter"/>
</dbReference>
<dbReference type="CDD" id="cd00082">
    <property type="entry name" value="HisKA"/>
    <property type="match status" value="1"/>
</dbReference>
<dbReference type="PANTHER" id="PTHR42878">
    <property type="entry name" value="TWO-COMPONENT HISTIDINE KINASE"/>
    <property type="match status" value="1"/>
</dbReference>
<keyword evidence="7" id="KW-0902">Two-component regulatory system</keyword>
<evidence type="ECO:0000256" key="6">
    <source>
        <dbReference type="ARBA" id="ARBA00022777"/>
    </source>
</evidence>
<accession>A0A5C8ZGX9</accession>
<dbReference type="PRINTS" id="PR00344">
    <property type="entry name" value="BCTRLSENSOR"/>
</dbReference>
<name>A0A5C8ZGX9_9ACTN</name>
<comment type="catalytic activity">
    <reaction evidence="1">
        <text>ATP + protein L-histidine = ADP + protein N-phospho-L-histidine.</text>
        <dbReference type="EC" id="2.7.13.3"/>
    </reaction>
</comment>
<evidence type="ECO:0000256" key="5">
    <source>
        <dbReference type="ARBA" id="ARBA00022679"/>
    </source>
</evidence>
<dbReference type="Pfam" id="PF02518">
    <property type="entry name" value="HATPase_c"/>
    <property type="match status" value="1"/>
</dbReference>
<gene>
    <name evidence="11" type="ORF">FMM08_10005</name>
</gene>
<dbReference type="GO" id="GO:0000155">
    <property type="term" value="F:phosphorelay sensor kinase activity"/>
    <property type="evidence" value="ECO:0007669"/>
    <property type="project" value="InterPro"/>
</dbReference>
<evidence type="ECO:0000259" key="9">
    <source>
        <dbReference type="PROSITE" id="PS50109"/>
    </source>
</evidence>
<dbReference type="PROSITE" id="PS50109">
    <property type="entry name" value="HIS_KIN"/>
    <property type="match status" value="1"/>
</dbReference>
<dbReference type="PANTHER" id="PTHR42878:SF15">
    <property type="entry name" value="BACTERIOPHYTOCHROME"/>
    <property type="match status" value="1"/>
</dbReference>
<dbReference type="InterPro" id="IPR005467">
    <property type="entry name" value="His_kinase_dom"/>
</dbReference>
<evidence type="ECO:0000256" key="4">
    <source>
        <dbReference type="ARBA" id="ARBA00022553"/>
    </source>
</evidence>
<dbReference type="InterPro" id="IPR036890">
    <property type="entry name" value="HATPase_C_sf"/>
</dbReference>
<evidence type="ECO:0000256" key="7">
    <source>
        <dbReference type="ARBA" id="ARBA00023012"/>
    </source>
</evidence>
<dbReference type="OrthoDB" id="9808408at2"/>
<dbReference type="InterPro" id="IPR000700">
    <property type="entry name" value="PAS-assoc_C"/>
</dbReference>
<keyword evidence="5" id="KW-0808">Transferase</keyword>